<dbReference type="RefSeq" id="WP_066465295.1">
    <property type="nucleotide sequence ID" value="NZ_MATO01000044.1"/>
</dbReference>
<evidence type="ECO:0000256" key="1">
    <source>
        <dbReference type="SAM" id="Coils"/>
    </source>
</evidence>
<dbReference type="Proteomes" id="UP000093482">
    <property type="component" value="Unassembled WGS sequence"/>
</dbReference>
<comment type="caution">
    <text evidence="2">The sequence shown here is derived from an EMBL/GenBank/DDBJ whole genome shotgun (WGS) entry which is preliminary data.</text>
</comment>
<dbReference type="AlphaFoldDB" id="A0A1C0YQ00"/>
<organism evidence="2 3">
    <name type="scientific">Caryophanon latum</name>
    <dbReference type="NCBI Taxonomy" id="33977"/>
    <lineage>
        <taxon>Bacteria</taxon>
        <taxon>Bacillati</taxon>
        <taxon>Bacillota</taxon>
        <taxon>Bacilli</taxon>
        <taxon>Bacillales</taxon>
        <taxon>Caryophanaceae</taxon>
        <taxon>Caryophanon</taxon>
    </lineage>
</organism>
<reference evidence="2 3" key="1">
    <citation type="submission" date="2016-07" db="EMBL/GenBank/DDBJ databases">
        <title>Caryophanon latum genome sequencing.</title>
        <authorList>
            <person name="Verma A."/>
            <person name="Pal Y."/>
            <person name="Krishnamurthi S."/>
        </authorList>
    </citation>
    <scope>NUCLEOTIDE SEQUENCE [LARGE SCALE GENOMIC DNA]</scope>
    <source>
        <strain evidence="2 3">DSM 14151</strain>
    </source>
</reference>
<evidence type="ECO:0000313" key="3">
    <source>
        <dbReference type="Proteomes" id="UP000093482"/>
    </source>
</evidence>
<sequence length="117" mass="13754">MDTFEQLDMKRLERELPNSNRLQASDLRHSKKWKELLQSYTTIEIISSGETIAQLNTPHLIPSLVQKIKQLEQEVEQLKVERLYHERLSEKHVRSGADLERETNALLDQYLQNGDVK</sequence>
<keyword evidence="3" id="KW-1185">Reference proteome</keyword>
<proteinExistence type="predicted"/>
<feature type="coiled-coil region" evidence="1">
    <location>
        <begin position="61"/>
        <end position="88"/>
    </location>
</feature>
<accession>A0A1C0YQ00</accession>
<name>A0A1C0YQ00_9BACL</name>
<dbReference type="OrthoDB" id="3007986at2"/>
<evidence type="ECO:0000313" key="2">
    <source>
        <dbReference type="EMBL" id="OCS89247.1"/>
    </source>
</evidence>
<gene>
    <name evidence="2" type="ORF">A6K76_12920</name>
</gene>
<dbReference type="EMBL" id="MATO01000044">
    <property type="protein sequence ID" value="OCS89247.1"/>
    <property type="molecule type" value="Genomic_DNA"/>
</dbReference>
<protein>
    <submittedName>
        <fullName evidence="2">Uncharacterized protein</fullName>
    </submittedName>
</protein>
<keyword evidence="1" id="KW-0175">Coiled coil</keyword>